<name>A0ABD5RFV5_9EURY</name>
<reference evidence="1 2" key="1">
    <citation type="journal article" date="2019" name="Int. J. Syst. Evol. Microbiol.">
        <title>The Global Catalogue of Microorganisms (GCM) 10K type strain sequencing project: providing services to taxonomists for standard genome sequencing and annotation.</title>
        <authorList>
            <consortium name="The Broad Institute Genomics Platform"/>
            <consortium name="The Broad Institute Genome Sequencing Center for Infectious Disease"/>
            <person name="Wu L."/>
            <person name="Ma J."/>
        </authorList>
    </citation>
    <scope>NUCLEOTIDE SEQUENCE [LARGE SCALE GENOMIC DNA]</scope>
    <source>
        <strain evidence="1 2">CGMCC 1.12237</strain>
    </source>
</reference>
<keyword evidence="2" id="KW-1185">Reference proteome</keyword>
<dbReference type="SUPFAM" id="SSF52402">
    <property type="entry name" value="Adenine nucleotide alpha hydrolases-like"/>
    <property type="match status" value="1"/>
</dbReference>
<organism evidence="1 2">
    <name type="scientific">Salinirubrum litoreum</name>
    <dbReference type="NCBI Taxonomy" id="1126234"/>
    <lineage>
        <taxon>Archaea</taxon>
        <taxon>Methanobacteriati</taxon>
        <taxon>Methanobacteriota</taxon>
        <taxon>Stenosarchaea group</taxon>
        <taxon>Halobacteria</taxon>
        <taxon>Halobacteriales</taxon>
        <taxon>Haloferacaceae</taxon>
        <taxon>Salinirubrum</taxon>
    </lineage>
</organism>
<protein>
    <submittedName>
        <fullName evidence="1">Universal stress protein</fullName>
    </submittedName>
</protein>
<sequence length="151" mass="16289">MERALVSLRATETHRELLTEAVDCAGDDDELVVLWHLDAAEYDADVTTLESVGRVENTDYTHRSVVEGAAGDAREFVESTVSTAGLDVRIVVSVDSADSRAQRVLDAATDHDCDHVFIVGTDRSPTGKAVFGDFAQAVILNFDGFTTVVTD</sequence>
<comment type="caution">
    <text evidence="1">The sequence shown here is derived from an EMBL/GenBank/DDBJ whole genome shotgun (WGS) entry which is preliminary data.</text>
</comment>
<evidence type="ECO:0000313" key="2">
    <source>
        <dbReference type="Proteomes" id="UP001596201"/>
    </source>
</evidence>
<accession>A0ABD5RFV5</accession>
<dbReference type="InterPro" id="IPR014729">
    <property type="entry name" value="Rossmann-like_a/b/a_fold"/>
</dbReference>
<dbReference type="EMBL" id="JBHSKX010000004">
    <property type="protein sequence ID" value="MFC5368957.1"/>
    <property type="molecule type" value="Genomic_DNA"/>
</dbReference>
<gene>
    <name evidence="1" type="ORF">ACFPJ5_18685</name>
</gene>
<dbReference type="RefSeq" id="WP_227231014.1">
    <property type="nucleotide sequence ID" value="NZ_JAJCVJ010000003.1"/>
</dbReference>
<dbReference type="Gene3D" id="3.40.50.620">
    <property type="entry name" value="HUPs"/>
    <property type="match status" value="1"/>
</dbReference>
<proteinExistence type="predicted"/>
<evidence type="ECO:0000313" key="1">
    <source>
        <dbReference type="EMBL" id="MFC5368957.1"/>
    </source>
</evidence>
<dbReference type="Proteomes" id="UP001596201">
    <property type="component" value="Unassembled WGS sequence"/>
</dbReference>
<dbReference type="AlphaFoldDB" id="A0ABD5RFV5"/>